<sequence>MMTMNNKAKKYIARQQKLPSLHTLSPQEARKLRAVPRIAKPVSPLASIRDVRIDVKDGQIVLRIYTPQVIGKLKAILYIHGGGWVINSIDTSDESCRRLAEKTGRVVISVDYRLAPEYAFPVPLEDCEAAFRWVVAHAQQLHITPTHIAVAGDSAGANLATVLANRFSDAIEAQILLYPVTDATMSTKSYEIYAEQHGLDAVVMKWFIEQYVEEAERKNPLVSPLYAEVVHAPKAFIIVAENDVLKDEGILYAKKLEHVGTPVKLVEMEGLIHSYFTNNAIFAEEIDSTIAKITAFLA</sequence>
<gene>
    <name evidence="5" type="ORF">A6M13_05990</name>
</gene>
<feature type="domain" description="Alpha/beta hydrolase fold-3" evidence="4">
    <location>
        <begin position="76"/>
        <end position="276"/>
    </location>
</feature>
<accession>A0A1C0Y6Y1</accession>
<dbReference type="Pfam" id="PF07859">
    <property type="entry name" value="Abhydrolase_3"/>
    <property type="match status" value="1"/>
</dbReference>
<evidence type="ECO:0000259" key="4">
    <source>
        <dbReference type="Pfam" id="PF07859"/>
    </source>
</evidence>
<dbReference type="Gene3D" id="3.40.50.1820">
    <property type="entry name" value="alpha/beta hydrolase"/>
    <property type="match status" value="1"/>
</dbReference>
<dbReference type="SUPFAM" id="SSF53474">
    <property type="entry name" value="alpha/beta-Hydrolases"/>
    <property type="match status" value="1"/>
</dbReference>
<evidence type="ECO:0000313" key="5">
    <source>
        <dbReference type="EMBL" id="OCS82949.1"/>
    </source>
</evidence>
<dbReference type="InterPro" id="IPR013094">
    <property type="entry name" value="AB_hydrolase_3"/>
</dbReference>
<evidence type="ECO:0000256" key="2">
    <source>
        <dbReference type="ARBA" id="ARBA00022801"/>
    </source>
</evidence>
<dbReference type="Proteomes" id="UP000093199">
    <property type="component" value="Unassembled WGS sequence"/>
</dbReference>
<comment type="caution">
    <text evidence="5">The sequence shown here is derived from an EMBL/GenBank/DDBJ whole genome shotgun (WGS) entry which is preliminary data.</text>
</comment>
<proteinExistence type="inferred from homology"/>
<feature type="active site" evidence="3">
    <location>
        <position position="154"/>
    </location>
</feature>
<evidence type="ECO:0000313" key="6">
    <source>
        <dbReference type="Proteomes" id="UP000093199"/>
    </source>
</evidence>
<organism evidence="5 6">
    <name type="scientific">Caryophanon tenue</name>
    <dbReference type="NCBI Taxonomy" id="33978"/>
    <lineage>
        <taxon>Bacteria</taxon>
        <taxon>Bacillati</taxon>
        <taxon>Bacillota</taxon>
        <taxon>Bacilli</taxon>
        <taxon>Bacillales</taxon>
        <taxon>Caryophanaceae</taxon>
        <taxon>Caryophanon</taxon>
    </lineage>
</organism>
<dbReference type="PROSITE" id="PS01174">
    <property type="entry name" value="LIPASE_GDXG_SER"/>
    <property type="match status" value="1"/>
</dbReference>
<dbReference type="RefSeq" id="WP_066547734.1">
    <property type="nucleotide sequence ID" value="NZ_MASJ01000039.1"/>
</dbReference>
<reference evidence="5 6" key="1">
    <citation type="submission" date="2016-07" db="EMBL/GenBank/DDBJ databases">
        <title>Caryophanon tenue genome sequencing.</title>
        <authorList>
            <person name="Verma A."/>
            <person name="Pal Y."/>
            <person name="Krishnamurthi S."/>
        </authorList>
    </citation>
    <scope>NUCLEOTIDE SEQUENCE [LARGE SCALE GENOMIC DNA]</scope>
    <source>
        <strain evidence="5 6">DSM 14152</strain>
    </source>
</reference>
<name>A0A1C0Y6Y1_9BACL</name>
<dbReference type="GO" id="GO:0016787">
    <property type="term" value="F:hydrolase activity"/>
    <property type="evidence" value="ECO:0007669"/>
    <property type="project" value="UniProtKB-KW"/>
</dbReference>
<dbReference type="InterPro" id="IPR050300">
    <property type="entry name" value="GDXG_lipolytic_enzyme"/>
</dbReference>
<dbReference type="PANTHER" id="PTHR48081:SF8">
    <property type="entry name" value="ALPHA_BETA HYDROLASE FOLD-3 DOMAIN-CONTAINING PROTEIN-RELATED"/>
    <property type="match status" value="1"/>
</dbReference>
<dbReference type="InterPro" id="IPR029058">
    <property type="entry name" value="AB_hydrolase_fold"/>
</dbReference>
<dbReference type="InterPro" id="IPR033140">
    <property type="entry name" value="Lipase_GDXG_put_SER_AS"/>
</dbReference>
<keyword evidence="6" id="KW-1185">Reference proteome</keyword>
<evidence type="ECO:0000256" key="3">
    <source>
        <dbReference type="PROSITE-ProRule" id="PRU10038"/>
    </source>
</evidence>
<keyword evidence="2" id="KW-0378">Hydrolase</keyword>
<protein>
    <recommendedName>
        <fullName evidence="4">Alpha/beta hydrolase fold-3 domain-containing protein</fullName>
    </recommendedName>
</protein>
<dbReference type="OrthoDB" id="9815425at2"/>
<dbReference type="PANTHER" id="PTHR48081">
    <property type="entry name" value="AB HYDROLASE SUPERFAMILY PROTEIN C4A8.06C"/>
    <property type="match status" value="1"/>
</dbReference>
<dbReference type="AlphaFoldDB" id="A0A1C0Y6Y1"/>
<evidence type="ECO:0000256" key="1">
    <source>
        <dbReference type="ARBA" id="ARBA00010515"/>
    </source>
</evidence>
<dbReference type="EMBL" id="MASJ01000039">
    <property type="protein sequence ID" value="OCS82949.1"/>
    <property type="molecule type" value="Genomic_DNA"/>
</dbReference>
<comment type="similarity">
    <text evidence="1">Belongs to the 'GDXG' lipolytic enzyme family.</text>
</comment>